<organism evidence="2 3">
    <name type="scientific">Citrifermentans bremense</name>
    <dbReference type="NCBI Taxonomy" id="60035"/>
    <lineage>
        <taxon>Bacteria</taxon>
        <taxon>Pseudomonadati</taxon>
        <taxon>Thermodesulfobacteriota</taxon>
        <taxon>Desulfuromonadia</taxon>
        <taxon>Geobacterales</taxon>
        <taxon>Geobacteraceae</taxon>
        <taxon>Citrifermentans</taxon>
    </lineage>
</organism>
<protein>
    <submittedName>
        <fullName evidence="2">Uncharacterized protein</fullName>
    </submittedName>
</protein>
<gene>
    <name evidence="2" type="ORF">GEOBRER4_n2766</name>
</gene>
<dbReference type="RefSeq" id="WP_185242739.1">
    <property type="nucleotide sequence ID" value="NZ_AP023213.1"/>
</dbReference>
<proteinExistence type="predicted"/>
<sequence length="432" mass="48806">MAVEISRANARQIRAKLMSAPVAPGSYAPFINAGTEKILSVLEQNYFCEDLAEGVSCFKYLEGDYGSGKTQFIQSLAERADHNQLVSAIVNIGVECPFNSPLAIFKSIMASFVPPRKHYLENLDDKGIEVLLRAWVVGRLCELGWNVGEEVPDMARRQVEQNFTRTWHGPPDQQMAYALMALGKRTLDWECGADESSTDRDLRSWVRGENVRSKALKEIYGLHEPARDETAFRRLKTVVKFLRTRLGFKGFFIAFDEGTRTSVFRRGSVKQKQAIENMLSMINENAEGEFGGVMFMYAATPDFRSDVIQNYQALNDRIGSVAFVPGRPMTPLIELQGLNSDAMIREIGIKLYGVFAKADGIELDDEVQLNNIDVLVEALKNLKYYEKVPPRDFVYNYCRLLDHQKLGEASLSPQDAEQFVKSHEIPETEDEE</sequence>
<name>A0A6S6M8Y5_9BACT</name>
<evidence type="ECO:0000313" key="3">
    <source>
        <dbReference type="Proteomes" id="UP000515472"/>
    </source>
</evidence>
<feature type="region of interest" description="Disordered" evidence="1">
    <location>
        <begin position="412"/>
        <end position="432"/>
    </location>
</feature>
<evidence type="ECO:0000256" key="1">
    <source>
        <dbReference type="SAM" id="MobiDB-lite"/>
    </source>
</evidence>
<dbReference type="Proteomes" id="UP000515472">
    <property type="component" value="Chromosome"/>
</dbReference>
<reference evidence="2 3" key="1">
    <citation type="submission" date="2020-06" db="EMBL/GenBank/DDBJ databases">
        <title>Interaction of electrochemicaly active bacteria, Geobacter bremensis R4 on different carbon anode.</title>
        <authorList>
            <person name="Meng L."/>
            <person name="Yoshida N."/>
        </authorList>
    </citation>
    <scope>NUCLEOTIDE SEQUENCE [LARGE SCALE GENOMIC DNA]</scope>
    <source>
        <strain evidence="2 3">R4</strain>
    </source>
</reference>
<dbReference type="AlphaFoldDB" id="A0A6S6M8Y5"/>
<keyword evidence="3" id="KW-1185">Reference proteome</keyword>
<dbReference type="EMBL" id="AP023213">
    <property type="protein sequence ID" value="BCG47915.1"/>
    <property type="molecule type" value="Genomic_DNA"/>
</dbReference>
<dbReference type="Pfam" id="PF10923">
    <property type="entry name" value="BrxC_BrxD"/>
    <property type="match status" value="1"/>
</dbReference>
<accession>A0A6S6M8Y5</accession>
<evidence type="ECO:0000313" key="2">
    <source>
        <dbReference type="EMBL" id="BCG47915.1"/>
    </source>
</evidence>
<dbReference type="InterPro" id="IPR021228">
    <property type="entry name" value="BrxD"/>
</dbReference>
<dbReference type="KEGG" id="gbn:GEOBRER4_26650"/>